<protein>
    <submittedName>
        <fullName evidence="1">Uncharacterized protein</fullName>
    </submittedName>
</protein>
<accession>E2C6E2</accession>
<dbReference type="Proteomes" id="UP000008237">
    <property type="component" value="Unassembled WGS sequence"/>
</dbReference>
<sequence length="245" mass="28159">MEQLKTGGGRPAHEILNPVHETVLTLMNTKTVTGFKNRFDSDATNGLNSLYDASNVLDNMSDDVSFNVANNAMYINNNNESSKDMEEEYTMYETLEEEITRTHNTYVDPNTNTSCKEDIVKRTKCTSNWNTYTPEKLRAAKHTLLKVRKSNTSENKENESNLCQSTARQRKPLIMALNNFHISKQYSDLAQVKLELTKLQLIAIKEEMETKNKQNKIEFELKKESLELDIKLKQAQLRKLQSSIL</sequence>
<dbReference type="AlphaFoldDB" id="E2C6E2"/>
<evidence type="ECO:0000313" key="1">
    <source>
        <dbReference type="EMBL" id="EFN76487.1"/>
    </source>
</evidence>
<dbReference type="InParanoid" id="E2C6E2"/>
<reference evidence="1 2" key="1">
    <citation type="journal article" date="2010" name="Science">
        <title>Genomic comparison of the ants Camponotus floridanus and Harpegnathos saltator.</title>
        <authorList>
            <person name="Bonasio R."/>
            <person name="Zhang G."/>
            <person name="Ye C."/>
            <person name="Mutti N.S."/>
            <person name="Fang X."/>
            <person name="Qin N."/>
            <person name="Donahue G."/>
            <person name="Yang P."/>
            <person name="Li Q."/>
            <person name="Li C."/>
            <person name="Zhang P."/>
            <person name="Huang Z."/>
            <person name="Berger S.L."/>
            <person name="Reinberg D."/>
            <person name="Wang J."/>
            <person name="Liebig J."/>
        </authorList>
    </citation>
    <scope>NUCLEOTIDE SEQUENCE [LARGE SCALE GENOMIC DNA]</scope>
    <source>
        <strain evidence="1 2">R22 G/1</strain>
    </source>
</reference>
<proteinExistence type="predicted"/>
<evidence type="ECO:0000313" key="2">
    <source>
        <dbReference type="Proteomes" id="UP000008237"/>
    </source>
</evidence>
<dbReference type="EMBL" id="GL453115">
    <property type="protein sequence ID" value="EFN76487.1"/>
    <property type="molecule type" value="Genomic_DNA"/>
</dbReference>
<organism evidence="2">
    <name type="scientific">Harpegnathos saltator</name>
    <name type="common">Jerdon's jumping ant</name>
    <dbReference type="NCBI Taxonomy" id="610380"/>
    <lineage>
        <taxon>Eukaryota</taxon>
        <taxon>Metazoa</taxon>
        <taxon>Ecdysozoa</taxon>
        <taxon>Arthropoda</taxon>
        <taxon>Hexapoda</taxon>
        <taxon>Insecta</taxon>
        <taxon>Pterygota</taxon>
        <taxon>Neoptera</taxon>
        <taxon>Endopterygota</taxon>
        <taxon>Hymenoptera</taxon>
        <taxon>Apocrita</taxon>
        <taxon>Aculeata</taxon>
        <taxon>Formicoidea</taxon>
        <taxon>Formicidae</taxon>
        <taxon>Ponerinae</taxon>
        <taxon>Ponerini</taxon>
        <taxon>Harpegnathos</taxon>
    </lineage>
</organism>
<dbReference type="OrthoDB" id="3066195at2759"/>
<keyword evidence="2" id="KW-1185">Reference proteome</keyword>
<name>E2C6E2_HARSA</name>
<gene>
    <name evidence="1" type="ORF">EAI_03339</name>
</gene>